<comment type="caution">
    <text evidence="2">The sequence shown here is derived from an EMBL/GenBank/DDBJ whole genome shotgun (WGS) entry which is preliminary data.</text>
</comment>
<feature type="region of interest" description="Disordered" evidence="1">
    <location>
        <begin position="392"/>
        <end position="477"/>
    </location>
</feature>
<organism evidence="2 3">
    <name type="scientific">Maudiozyma humilis</name>
    <name type="common">Sour dough yeast</name>
    <name type="synonym">Kazachstania humilis</name>
    <dbReference type="NCBI Taxonomy" id="51915"/>
    <lineage>
        <taxon>Eukaryota</taxon>
        <taxon>Fungi</taxon>
        <taxon>Dikarya</taxon>
        <taxon>Ascomycota</taxon>
        <taxon>Saccharomycotina</taxon>
        <taxon>Saccharomycetes</taxon>
        <taxon>Saccharomycetales</taxon>
        <taxon>Saccharomycetaceae</taxon>
        <taxon>Maudiozyma</taxon>
    </lineage>
</organism>
<protein>
    <submittedName>
        <fullName evidence="2">Uncharacterized protein</fullName>
    </submittedName>
</protein>
<proteinExistence type="predicted"/>
<feature type="region of interest" description="Disordered" evidence="1">
    <location>
        <begin position="173"/>
        <end position="264"/>
    </location>
</feature>
<reference evidence="2 3" key="1">
    <citation type="journal article" date="2023" name="Elife">
        <title>Identification of key yeast species and microbe-microbe interactions impacting larval growth of Drosophila in the wild.</title>
        <authorList>
            <person name="Mure A."/>
            <person name="Sugiura Y."/>
            <person name="Maeda R."/>
            <person name="Honda K."/>
            <person name="Sakurai N."/>
            <person name="Takahashi Y."/>
            <person name="Watada M."/>
            <person name="Katoh T."/>
            <person name="Gotoh A."/>
            <person name="Gotoh Y."/>
            <person name="Taniguchi I."/>
            <person name="Nakamura K."/>
            <person name="Hayashi T."/>
            <person name="Katayama T."/>
            <person name="Uemura T."/>
            <person name="Hattori Y."/>
        </authorList>
    </citation>
    <scope>NUCLEOTIDE SEQUENCE [LARGE SCALE GENOMIC DNA]</scope>
    <source>
        <strain evidence="2 3">KH-74</strain>
    </source>
</reference>
<accession>A0AAV5RVU7</accession>
<sequence>MKTEKSCTPISDSMNRWMQPRAYSHPMVPPPASMGTHTYPPASMGTPTYPPGAIGMGIQQAPHSAPAVPTLNPITPRMKSKKRIRKNVTVLKEDTSETMFVNYTVEEKRTKVPAAAAPPRTLESHIPGHSDTTQRQQIVVPAHRPQQIPHYADSNDASHEFFQRVITPTGRFHRGGDLSASLPSSPALATPLPSGPMATSRPASAVRPAFPQRASYGGGSPYTKRPPNTTPHKKHAVYKRGSASGAGSGSGSAPGNGNGNSASLSTTALSTTLESAELDSLPLSLSMDMPEFTPASSYLDHGHADLTDPFDAFFGGGGAATLGAAPHMELGDSDTTAFSLPADLFPEGSLSFGMDQDQGSAVLDMGLLLGLQGAQGPHSALDGTFASVGGGDVADRSLRKSPTPSPPASASRHSRTVTGSTVTAHSAVGELAREERAGEAFPLGNNTPTDKLQFGSGSGGRGTPGSADNDDIFNILK</sequence>
<evidence type="ECO:0000313" key="2">
    <source>
        <dbReference type="EMBL" id="GMM55560.1"/>
    </source>
</evidence>
<name>A0AAV5RVU7_MAUHU</name>
<dbReference type="Proteomes" id="UP001377567">
    <property type="component" value="Unassembled WGS sequence"/>
</dbReference>
<feature type="region of interest" description="Disordered" evidence="1">
    <location>
        <begin position="111"/>
        <end position="131"/>
    </location>
</feature>
<feature type="compositionally biased region" description="Low complexity" evidence="1">
    <location>
        <begin position="178"/>
        <end position="192"/>
    </location>
</feature>
<keyword evidence="3" id="KW-1185">Reference proteome</keyword>
<evidence type="ECO:0000256" key="1">
    <source>
        <dbReference type="SAM" id="MobiDB-lite"/>
    </source>
</evidence>
<dbReference type="EMBL" id="BTGD01000005">
    <property type="protein sequence ID" value="GMM55560.1"/>
    <property type="molecule type" value="Genomic_DNA"/>
</dbReference>
<gene>
    <name evidence="2" type="ORF">DAKH74_021760</name>
</gene>
<evidence type="ECO:0000313" key="3">
    <source>
        <dbReference type="Proteomes" id="UP001377567"/>
    </source>
</evidence>
<dbReference type="AlphaFoldDB" id="A0AAV5RVU7"/>
<feature type="compositionally biased region" description="Gly residues" evidence="1">
    <location>
        <begin position="244"/>
        <end position="258"/>
    </location>
</feature>